<dbReference type="EMBL" id="JASXSX010000001">
    <property type="protein sequence ID" value="MDT3767630.1"/>
    <property type="molecule type" value="Genomic_DNA"/>
</dbReference>
<evidence type="ECO:0000313" key="4">
    <source>
        <dbReference type="Proteomes" id="UP001247542"/>
    </source>
</evidence>
<dbReference type="PANTHER" id="PTHR30204">
    <property type="entry name" value="REDOX-CYCLING DRUG-SENSING TRANSCRIPTIONAL ACTIVATOR SOXR"/>
    <property type="match status" value="1"/>
</dbReference>
<name>A0ABU3IEG4_9ACTO</name>
<organism evidence="3 4">
    <name type="scientific">Gleimia hominis</name>
    <dbReference type="NCBI Taxonomy" id="595468"/>
    <lineage>
        <taxon>Bacteria</taxon>
        <taxon>Bacillati</taxon>
        <taxon>Actinomycetota</taxon>
        <taxon>Actinomycetes</taxon>
        <taxon>Actinomycetales</taxon>
        <taxon>Actinomycetaceae</taxon>
        <taxon>Gleimia</taxon>
    </lineage>
</organism>
<keyword evidence="4" id="KW-1185">Reference proteome</keyword>
<evidence type="ECO:0000313" key="3">
    <source>
        <dbReference type="EMBL" id="MDT3767630.1"/>
    </source>
</evidence>
<dbReference type="SMART" id="SM00422">
    <property type="entry name" value="HTH_MERR"/>
    <property type="match status" value="1"/>
</dbReference>
<dbReference type="CDD" id="cd00592">
    <property type="entry name" value="HTH_MerR-like"/>
    <property type="match status" value="1"/>
</dbReference>
<dbReference type="PANTHER" id="PTHR30204:SF89">
    <property type="entry name" value="HTH MERR-TYPE DOMAIN-CONTAINING PROTEIN"/>
    <property type="match status" value="1"/>
</dbReference>
<dbReference type="Gene3D" id="1.10.1660.10">
    <property type="match status" value="1"/>
</dbReference>
<reference evidence="3 4" key="1">
    <citation type="submission" date="2023-06" db="EMBL/GenBank/DDBJ databases">
        <title>Draft genome sequence of Gleimia hominis type strain CCUG 57540T.</title>
        <authorList>
            <person name="Salva-Serra F."/>
            <person name="Cardew S."/>
            <person name="Jensie Markopoulos S."/>
            <person name="Ohlen M."/>
            <person name="Inganas E."/>
            <person name="Svensson-Stadler L."/>
            <person name="Moore E.R.B."/>
        </authorList>
    </citation>
    <scope>NUCLEOTIDE SEQUENCE [LARGE SCALE GENOMIC DNA]</scope>
    <source>
        <strain evidence="3 4">CCUG 57540</strain>
    </source>
</reference>
<dbReference type="PROSITE" id="PS50937">
    <property type="entry name" value="HTH_MERR_2"/>
    <property type="match status" value="1"/>
</dbReference>
<dbReference type="InterPro" id="IPR047057">
    <property type="entry name" value="MerR_fam"/>
</dbReference>
<dbReference type="Proteomes" id="UP001247542">
    <property type="component" value="Unassembled WGS sequence"/>
</dbReference>
<keyword evidence="1" id="KW-0238">DNA-binding</keyword>
<dbReference type="Pfam" id="PF13411">
    <property type="entry name" value="MerR_1"/>
    <property type="match status" value="1"/>
</dbReference>
<proteinExistence type="predicted"/>
<dbReference type="InterPro" id="IPR009061">
    <property type="entry name" value="DNA-bd_dom_put_sf"/>
</dbReference>
<dbReference type="SUPFAM" id="SSF46955">
    <property type="entry name" value="Putative DNA-binding domain"/>
    <property type="match status" value="1"/>
</dbReference>
<evidence type="ECO:0000259" key="2">
    <source>
        <dbReference type="PROSITE" id="PS50937"/>
    </source>
</evidence>
<evidence type="ECO:0000256" key="1">
    <source>
        <dbReference type="ARBA" id="ARBA00023125"/>
    </source>
</evidence>
<dbReference type="InterPro" id="IPR000551">
    <property type="entry name" value="MerR-type_HTH_dom"/>
</dbReference>
<comment type="caution">
    <text evidence="3">The sequence shown here is derived from an EMBL/GenBank/DDBJ whole genome shotgun (WGS) entry which is preliminary data.</text>
</comment>
<gene>
    <name evidence="3" type="ORF">QS713_06080</name>
</gene>
<sequence length="242" mass="27038">MQEHSGSVEPWPRDVSRQPKYTISQVLERVKPEFPALSVSKIRYLEDEDLVNPHRTRAGYRKYSEADIKRLRYVLAQQRDSYLPLKVIHEQLLALDAGHDVEVPGAARVVSDRGEARTPASSFISVRQLMDLTGVSKSQVEDLVELGLLSPDLAGYFPTRSIRVVQLILAARSLGIAPRNLRSVRAGAERTADLIDMSVQSTRARGRSGDKERANARARELAGTLGELQVEFLRIAVDRLSK</sequence>
<accession>A0ABU3IEG4</accession>
<feature type="domain" description="HTH merR-type" evidence="2">
    <location>
        <begin position="37"/>
        <end position="94"/>
    </location>
</feature>
<protein>
    <submittedName>
        <fullName evidence="3">MerR family transcriptional regulator</fullName>
    </submittedName>
</protein>